<feature type="domain" description="CCHC-type" evidence="2">
    <location>
        <begin position="49"/>
        <end position="62"/>
    </location>
</feature>
<gene>
    <name evidence="3" type="ORF">HPB48_016656</name>
</gene>
<keyword evidence="1" id="KW-0863">Zinc-finger</keyword>
<dbReference type="SMART" id="SM00343">
    <property type="entry name" value="ZnF_C2HC"/>
    <property type="match status" value="2"/>
</dbReference>
<protein>
    <recommendedName>
        <fullName evidence="2">CCHC-type domain-containing protein</fullName>
    </recommendedName>
</protein>
<dbReference type="AlphaFoldDB" id="A0A9J6GTB0"/>
<dbReference type="Gene3D" id="4.10.60.10">
    <property type="entry name" value="Zinc finger, CCHC-type"/>
    <property type="match status" value="2"/>
</dbReference>
<dbReference type="SUPFAM" id="SSF57756">
    <property type="entry name" value="Retrovirus zinc finger-like domains"/>
    <property type="match status" value="1"/>
</dbReference>
<evidence type="ECO:0000313" key="4">
    <source>
        <dbReference type="Proteomes" id="UP000821853"/>
    </source>
</evidence>
<dbReference type="InterPro" id="IPR036875">
    <property type="entry name" value="Znf_CCHC_sf"/>
</dbReference>
<evidence type="ECO:0000256" key="1">
    <source>
        <dbReference type="PROSITE-ProRule" id="PRU00047"/>
    </source>
</evidence>
<dbReference type="OrthoDB" id="7698570at2759"/>
<name>A0A9J6GTB0_HAELO</name>
<dbReference type="GO" id="GO:0003676">
    <property type="term" value="F:nucleic acid binding"/>
    <property type="evidence" value="ECO:0007669"/>
    <property type="project" value="InterPro"/>
</dbReference>
<evidence type="ECO:0000313" key="3">
    <source>
        <dbReference type="EMBL" id="KAH9378749.1"/>
    </source>
</evidence>
<dbReference type="VEuPathDB" id="VectorBase:HLOH_048895"/>
<accession>A0A9J6GTB0</accession>
<keyword evidence="4" id="KW-1185">Reference proteome</keyword>
<reference evidence="3 4" key="1">
    <citation type="journal article" date="2020" name="Cell">
        <title>Large-Scale Comparative Analyses of Tick Genomes Elucidate Their Genetic Diversity and Vector Capacities.</title>
        <authorList>
            <consortium name="Tick Genome and Microbiome Consortium (TIGMIC)"/>
            <person name="Jia N."/>
            <person name="Wang J."/>
            <person name="Shi W."/>
            <person name="Du L."/>
            <person name="Sun Y."/>
            <person name="Zhan W."/>
            <person name="Jiang J.F."/>
            <person name="Wang Q."/>
            <person name="Zhang B."/>
            <person name="Ji P."/>
            <person name="Bell-Sakyi L."/>
            <person name="Cui X.M."/>
            <person name="Yuan T.T."/>
            <person name="Jiang B.G."/>
            <person name="Yang W.F."/>
            <person name="Lam T.T."/>
            <person name="Chang Q.C."/>
            <person name="Ding S.J."/>
            <person name="Wang X.J."/>
            <person name="Zhu J.G."/>
            <person name="Ruan X.D."/>
            <person name="Zhao L."/>
            <person name="Wei J.T."/>
            <person name="Ye R.Z."/>
            <person name="Que T.C."/>
            <person name="Du C.H."/>
            <person name="Zhou Y.H."/>
            <person name="Cheng J.X."/>
            <person name="Dai P.F."/>
            <person name="Guo W.B."/>
            <person name="Han X.H."/>
            <person name="Huang E.J."/>
            <person name="Li L.F."/>
            <person name="Wei W."/>
            <person name="Gao Y.C."/>
            <person name="Liu J.Z."/>
            <person name="Shao H.Z."/>
            <person name="Wang X."/>
            <person name="Wang C.C."/>
            <person name="Yang T.C."/>
            <person name="Huo Q.B."/>
            <person name="Li W."/>
            <person name="Chen H.Y."/>
            <person name="Chen S.E."/>
            <person name="Zhou L.G."/>
            <person name="Ni X.B."/>
            <person name="Tian J.H."/>
            <person name="Sheng Y."/>
            <person name="Liu T."/>
            <person name="Pan Y.S."/>
            <person name="Xia L.Y."/>
            <person name="Li J."/>
            <person name="Zhao F."/>
            <person name="Cao W.C."/>
        </authorList>
    </citation>
    <scope>NUCLEOTIDE SEQUENCE [LARGE SCALE GENOMIC DNA]</scope>
    <source>
        <strain evidence="3">HaeL-2018</strain>
    </source>
</reference>
<dbReference type="EMBL" id="JABSTR010000009">
    <property type="protein sequence ID" value="KAH9378749.1"/>
    <property type="molecule type" value="Genomic_DNA"/>
</dbReference>
<proteinExistence type="predicted"/>
<sequence>MEAEDQYYSCNGTGRIYKNCQHKPHEISCYNSSKMGHVVRECREQKETCYVCHHLGHISQDCANSERKNWECYNCGHL</sequence>
<dbReference type="InterPro" id="IPR001878">
    <property type="entry name" value="Znf_CCHC"/>
</dbReference>
<dbReference type="PROSITE" id="PS50158">
    <property type="entry name" value="ZF_CCHC"/>
    <property type="match status" value="1"/>
</dbReference>
<organism evidence="3 4">
    <name type="scientific">Haemaphysalis longicornis</name>
    <name type="common">Bush tick</name>
    <dbReference type="NCBI Taxonomy" id="44386"/>
    <lineage>
        <taxon>Eukaryota</taxon>
        <taxon>Metazoa</taxon>
        <taxon>Ecdysozoa</taxon>
        <taxon>Arthropoda</taxon>
        <taxon>Chelicerata</taxon>
        <taxon>Arachnida</taxon>
        <taxon>Acari</taxon>
        <taxon>Parasitiformes</taxon>
        <taxon>Ixodida</taxon>
        <taxon>Ixodoidea</taxon>
        <taxon>Ixodidae</taxon>
        <taxon>Haemaphysalinae</taxon>
        <taxon>Haemaphysalis</taxon>
    </lineage>
</organism>
<dbReference type="Proteomes" id="UP000821853">
    <property type="component" value="Unassembled WGS sequence"/>
</dbReference>
<comment type="caution">
    <text evidence="3">The sequence shown here is derived from an EMBL/GenBank/DDBJ whole genome shotgun (WGS) entry which is preliminary data.</text>
</comment>
<keyword evidence="1" id="KW-0479">Metal-binding</keyword>
<keyword evidence="1" id="KW-0862">Zinc</keyword>
<evidence type="ECO:0000259" key="2">
    <source>
        <dbReference type="PROSITE" id="PS50158"/>
    </source>
</evidence>
<dbReference type="GO" id="GO:0008270">
    <property type="term" value="F:zinc ion binding"/>
    <property type="evidence" value="ECO:0007669"/>
    <property type="project" value="UniProtKB-KW"/>
</dbReference>